<feature type="active site" description="Acyl-thioester intermediate" evidence="4">
    <location>
        <position position="121"/>
    </location>
</feature>
<evidence type="ECO:0000256" key="1">
    <source>
        <dbReference type="ARBA" id="ARBA00022679"/>
    </source>
</evidence>
<sequence length="356" mass="38616">MLVSVFNDKKTAIVGYGSYIPRYRIKIESIAHAWGEPLEMLRGLRVQEISVKGRDEDQVTIAVEAARNALRRAPEVSAKEIGAIYSGSESKPYAVKPTSTIVAAAIGAPLSVRLADYEFACKGGTEAIISCISQARSGMIKYGLAIAADCSQSLPGDVLEYTASAGGSAFIIGHGSGDPIAYFEGQYSVGTDTPDFWRRDLIKYPRHGGRFTGEPAYFRHVMAAASGLMRELNMKPEDFDYIVPHQPNGSFPVEVAKRLGFSESKVLPGLLSPIVGNFYSGSSPTGLCRVLDQAKPGQRILLVSFGSGAGSDAFSIVVADGIERKRDLAPKVEDYVERKKYVDYSVYARFWGKIAF</sequence>
<dbReference type="SUPFAM" id="SSF53901">
    <property type="entry name" value="Thiolase-like"/>
    <property type="match status" value="2"/>
</dbReference>
<dbReference type="GO" id="GO:0003985">
    <property type="term" value="F:acetyl-CoA C-acetyltransferase activity"/>
    <property type="evidence" value="ECO:0007669"/>
    <property type="project" value="UniProtKB-UniRule"/>
</dbReference>
<dbReference type="InterPro" id="IPR013747">
    <property type="entry name" value="ACP_syn_III_C"/>
</dbReference>
<dbReference type="GO" id="GO:0044550">
    <property type="term" value="P:secondary metabolite biosynthetic process"/>
    <property type="evidence" value="ECO:0007669"/>
    <property type="project" value="TreeGrafter"/>
</dbReference>
<feature type="domain" description="Beta-ketoacyl-[acyl-carrier-protein] synthase III C-terminal" evidence="5">
    <location>
        <begin position="230"/>
        <end position="310"/>
    </location>
</feature>
<comment type="similarity">
    <text evidence="4">Belongs to the thiolase-like superfamily. Archaeal HMG-CoA synthase family.</text>
</comment>
<comment type="pathway">
    <text evidence="4">Metabolic intermediate biosynthesis; (R)-mevalonate biosynthesis; (R)-mevalonate from acetyl-CoA: step 2/3.</text>
</comment>
<organism evidence="6 7">
    <name type="scientific">Candidatus Terraquivivens tikiterensis</name>
    <dbReference type="NCBI Taxonomy" id="1980982"/>
    <lineage>
        <taxon>Archaea</taxon>
        <taxon>Nitrososphaerota</taxon>
        <taxon>Candidatus Wolframiiraptoraceae</taxon>
        <taxon>Candidatus Terraquivivens</taxon>
    </lineage>
</organism>
<proteinExistence type="inferred from homology"/>
<feature type="binding site" evidence="4">
    <location>
        <position position="245"/>
    </location>
    <ligand>
        <name>(3S)-3-hydroxy-3-methylglutaryl-CoA</name>
        <dbReference type="ChEBI" id="CHEBI:43074"/>
    </ligand>
</feature>
<keyword evidence="2 4" id="KW-0414">Isoprene biosynthesis</keyword>
<protein>
    <recommendedName>
        <fullName evidence="4">Hydroxymethylglutaryl-CoA synthase</fullName>
        <shortName evidence="4">HMG-CoA synthase</shortName>
        <shortName evidence="4">HMGCS</shortName>
        <ecNumber evidence="4">2.3.3.10</ecNumber>
    </recommendedName>
</protein>
<feature type="binding site" evidence="4">
    <location>
        <position position="121"/>
    </location>
    <ligand>
        <name>(3S)-3-hydroxy-3-methylglutaryl-CoA</name>
        <dbReference type="ChEBI" id="CHEBI:43074"/>
    </ligand>
</feature>
<dbReference type="EC" id="2.3.3.10" evidence="4"/>
<evidence type="ECO:0000256" key="2">
    <source>
        <dbReference type="ARBA" id="ARBA00023229"/>
    </source>
</evidence>
<dbReference type="HAMAP" id="MF_01409">
    <property type="entry name" value="HMG_CoA_synth_arch"/>
    <property type="match status" value="1"/>
</dbReference>
<evidence type="ECO:0000259" key="5">
    <source>
        <dbReference type="Pfam" id="PF08541"/>
    </source>
</evidence>
<dbReference type="NCBIfam" id="NF003274">
    <property type="entry name" value="PRK04262.1"/>
    <property type="match status" value="1"/>
</dbReference>
<feature type="binding site" evidence="4">
    <location>
        <position position="210"/>
    </location>
    <ligand>
        <name>CoA</name>
        <dbReference type="ChEBI" id="CHEBI:57287"/>
        <note>ligand shared with acetoacetyl-CoA thiolase</note>
    </ligand>
</feature>
<dbReference type="InterPro" id="IPR004656">
    <property type="entry name" value="HMG_CoA_Synthase"/>
</dbReference>
<dbReference type="EMBL" id="NDWU01000011">
    <property type="protein sequence ID" value="PUA32010.1"/>
    <property type="molecule type" value="Genomic_DNA"/>
</dbReference>
<accession>A0A2R7Y3B5</accession>
<evidence type="ECO:0000256" key="3">
    <source>
        <dbReference type="ARBA" id="ARBA00023315"/>
    </source>
</evidence>
<dbReference type="Gene3D" id="3.40.47.10">
    <property type="match status" value="1"/>
</dbReference>
<dbReference type="PANTHER" id="PTHR34069">
    <property type="entry name" value="3-OXOACYL-[ACYL-CARRIER-PROTEIN] SYNTHASE 3"/>
    <property type="match status" value="1"/>
</dbReference>
<comment type="subunit">
    <text evidence="4">Interacts with acetoacetyl-CoA thiolase that catalyzes the precedent step in the pathway and with a DUF35 protein. The acetoacetyl-CoA thiolase/HMG-CoA synthase complex channels the intermediate via a fused CoA-binding site, which allows for efficient coupling of the endergonic thiolase reaction with the exergonic HMGCS reaction.</text>
</comment>
<comment type="function">
    <text evidence="4">Catalyzes the condensation of acetyl-CoA with acetoacetyl-CoA to form 3-hydroxy-3-methylglutaryl-CoA (HMG-CoA). Functions in the mevalonate (MVA) pathway leading to isopentenyl diphosphate (IPP), a key precursor for the biosynthesis of isoprenoid compounds that are building blocks of archaeal membrane lipids.</text>
</comment>
<dbReference type="GO" id="GO:0019287">
    <property type="term" value="P:isopentenyl diphosphate biosynthetic process, mevalonate pathway"/>
    <property type="evidence" value="ECO:0007669"/>
    <property type="project" value="UniProtKB-UniRule"/>
</dbReference>
<dbReference type="InterPro" id="IPR016039">
    <property type="entry name" value="Thiolase-like"/>
</dbReference>
<feature type="binding site" evidence="4">
    <location>
        <position position="277"/>
    </location>
    <ligand>
        <name>(3S)-3-hydroxy-3-methylglutaryl-CoA</name>
        <dbReference type="ChEBI" id="CHEBI:43074"/>
    </ligand>
</feature>
<dbReference type="PANTHER" id="PTHR34069:SF2">
    <property type="entry name" value="BETA-KETOACYL-[ACYL-CARRIER-PROTEIN] SYNTHASE III"/>
    <property type="match status" value="1"/>
</dbReference>
<comment type="caution">
    <text evidence="6">The sequence shown here is derived from an EMBL/GenBank/DDBJ whole genome shotgun (WGS) entry which is preliminary data.</text>
</comment>
<keyword evidence="3 4" id="KW-0012">Acyltransferase</keyword>
<comment type="caution">
    <text evidence="4">Lacks conserved residue(s) required for the propagation of feature annotation.</text>
</comment>
<keyword evidence="1 4" id="KW-0808">Transferase</keyword>
<evidence type="ECO:0000313" key="7">
    <source>
        <dbReference type="Proteomes" id="UP000244066"/>
    </source>
</evidence>
<dbReference type="GO" id="GO:0004421">
    <property type="term" value="F:hydroxymethylglutaryl-CoA synthase activity"/>
    <property type="evidence" value="ECO:0007669"/>
    <property type="project" value="UniProtKB-EC"/>
</dbReference>
<dbReference type="Pfam" id="PF08541">
    <property type="entry name" value="ACP_syn_III_C"/>
    <property type="match status" value="1"/>
</dbReference>
<name>A0A2R7Y3B5_9ARCH</name>
<evidence type="ECO:0000313" key="6">
    <source>
        <dbReference type="EMBL" id="PUA32010.1"/>
    </source>
</evidence>
<dbReference type="AlphaFoldDB" id="A0A2R7Y3B5"/>
<comment type="catalytic activity">
    <reaction evidence="4">
        <text>acetoacetyl-CoA + acetyl-CoA + H2O = (3S)-3-hydroxy-3-methylglutaryl-CoA + CoA + H(+)</text>
        <dbReference type="Rhea" id="RHEA:10188"/>
        <dbReference type="ChEBI" id="CHEBI:15377"/>
        <dbReference type="ChEBI" id="CHEBI:15378"/>
        <dbReference type="ChEBI" id="CHEBI:43074"/>
        <dbReference type="ChEBI" id="CHEBI:57286"/>
        <dbReference type="ChEBI" id="CHEBI:57287"/>
        <dbReference type="ChEBI" id="CHEBI:57288"/>
        <dbReference type="EC" id="2.3.3.10"/>
    </reaction>
</comment>
<feature type="active site" description="Proton donor/acceptor" evidence="4">
    <location>
        <position position="245"/>
    </location>
</feature>
<evidence type="ECO:0000256" key="4">
    <source>
        <dbReference type="HAMAP-Rule" id="MF_01409"/>
    </source>
</evidence>
<feature type="binding site" evidence="4">
    <location>
        <position position="162"/>
    </location>
    <ligand>
        <name>(3S)-3-hydroxy-3-methylglutaryl-CoA</name>
        <dbReference type="ChEBI" id="CHEBI:43074"/>
    </ligand>
</feature>
<dbReference type="CDD" id="cd00827">
    <property type="entry name" value="init_cond_enzymes"/>
    <property type="match status" value="1"/>
</dbReference>
<reference evidence="6 7" key="1">
    <citation type="submission" date="2017-04" db="EMBL/GenBank/DDBJ databases">
        <title>Draft Aigarchaeota genome from a New Zealand hot spring.</title>
        <authorList>
            <person name="Reysenbach A.-L."/>
            <person name="Donaho J.A."/>
            <person name="Gerhart J."/>
            <person name="Kelley J.F."/>
            <person name="Kouba K."/>
            <person name="Podar M."/>
            <person name="Stott M."/>
        </authorList>
    </citation>
    <scope>NUCLEOTIDE SEQUENCE [LARGE SCALE GENOMIC DNA]</scope>
    <source>
        <strain evidence="6">NZ13_MG1</strain>
    </source>
</reference>
<dbReference type="Proteomes" id="UP000244066">
    <property type="component" value="Unassembled WGS sequence"/>
</dbReference>
<feature type="binding site" evidence="4">
    <location>
        <position position="212"/>
    </location>
    <ligand>
        <name>(3S)-3-hydroxy-3-methylglutaryl-CoA</name>
        <dbReference type="ChEBI" id="CHEBI:43074"/>
    </ligand>
</feature>
<feature type="active site" description="Proton donor/acceptor" evidence="4">
    <location>
        <position position="89"/>
    </location>
</feature>
<gene>
    <name evidence="6" type="ORF">B9J98_04835</name>
</gene>
<dbReference type="NCBIfam" id="TIGR00748">
    <property type="entry name" value="HMG_CoA_syn_Arc"/>
    <property type="match status" value="1"/>
</dbReference>
<feature type="binding site" evidence="4">
    <location>
        <position position="307"/>
    </location>
    <ligand>
        <name>(3S)-3-hydroxy-3-methylglutaryl-CoA</name>
        <dbReference type="ChEBI" id="CHEBI:43074"/>
    </ligand>
</feature>